<evidence type="ECO:0000313" key="2">
    <source>
        <dbReference type="Proteomes" id="UP000236291"/>
    </source>
</evidence>
<gene>
    <name evidence="1" type="ORF">L195_g012399</name>
</gene>
<sequence length="121" mass="13469">MGKGRVCLRSVVGKRQYGGRTFGVLVREIGERTFVGLIIMLLWTSEMGKSYSFWKDKWFPRGALKSRFRRLFDLAVDKDISIAEINRLVWMSGVGGGRLEMAYEVVCLGGGGVGGVLWAFG</sequence>
<accession>A0A2K3PK78</accession>
<reference evidence="1 2" key="1">
    <citation type="journal article" date="2014" name="Am. J. Bot.">
        <title>Genome assembly and annotation for red clover (Trifolium pratense; Fabaceae).</title>
        <authorList>
            <person name="Istvanek J."/>
            <person name="Jaros M."/>
            <person name="Krenek A."/>
            <person name="Repkova J."/>
        </authorList>
    </citation>
    <scope>NUCLEOTIDE SEQUENCE [LARGE SCALE GENOMIC DNA]</scope>
    <source>
        <strain evidence="2">cv. Tatra</strain>
        <tissue evidence="1">Young leaves</tissue>
    </source>
</reference>
<proteinExistence type="predicted"/>
<organism evidence="1 2">
    <name type="scientific">Trifolium pratense</name>
    <name type="common">Red clover</name>
    <dbReference type="NCBI Taxonomy" id="57577"/>
    <lineage>
        <taxon>Eukaryota</taxon>
        <taxon>Viridiplantae</taxon>
        <taxon>Streptophyta</taxon>
        <taxon>Embryophyta</taxon>
        <taxon>Tracheophyta</taxon>
        <taxon>Spermatophyta</taxon>
        <taxon>Magnoliopsida</taxon>
        <taxon>eudicotyledons</taxon>
        <taxon>Gunneridae</taxon>
        <taxon>Pentapetalae</taxon>
        <taxon>rosids</taxon>
        <taxon>fabids</taxon>
        <taxon>Fabales</taxon>
        <taxon>Fabaceae</taxon>
        <taxon>Papilionoideae</taxon>
        <taxon>50 kb inversion clade</taxon>
        <taxon>NPAAA clade</taxon>
        <taxon>Hologalegina</taxon>
        <taxon>IRL clade</taxon>
        <taxon>Trifolieae</taxon>
        <taxon>Trifolium</taxon>
    </lineage>
</organism>
<dbReference type="Proteomes" id="UP000236291">
    <property type="component" value="Unassembled WGS sequence"/>
</dbReference>
<dbReference type="EMBL" id="ASHM01007896">
    <property type="protein sequence ID" value="PNY15698.1"/>
    <property type="molecule type" value="Genomic_DNA"/>
</dbReference>
<protein>
    <recommendedName>
        <fullName evidence="3">Cysteine-rich receptor-like protein kinase</fullName>
    </recommendedName>
</protein>
<dbReference type="AlphaFoldDB" id="A0A2K3PK78"/>
<evidence type="ECO:0000313" key="1">
    <source>
        <dbReference type="EMBL" id="PNY15698.1"/>
    </source>
</evidence>
<evidence type="ECO:0008006" key="3">
    <source>
        <dbReference type="Google" id="ProtNLM"/>
    </source>
</evidence>
<reference evidence="1 2" key="2">
    <citation type="journal article" date="2017" name="Front. Plant Sci.">
        <title>Gene Classification and Mining of Molecular Markers Useful in Red Clover (Trifolium pratense) Breeding.</title>
        <authorList>
            <person name="Istvanek J."/>
            <person name="Dluhosova J."/>
            <person name="Dluhos P."/>
            <person name="Patkova L."/>
            <person name="Nedelnik J."/>
            <person name="Repkova J."/>
        </authorList>
    </citation>
    <scope>NUCLEOTIDE SEQUENCE [LARGE SCALE GENOMIC DNA]</scope>
    <source>
        <strain evidence="2">cv. Tatra</strain>
        <tissue evidence="1">Young leaves</tissue>
    </source>
</reference>
<name>A0A2K3PK78_TRIPR</name>
<comment type="caution">
    <text evidence="1">The sequence shown here is derived from an EMBL/GenBank/DDBJ whole genome shotgun (WGS) entry which is preliminary data.</text>
</comment>